<dbReference type="InterPro" id="IPR001849">
    <property type="entry name" value="PH_domain"/>
</dbReference>
<accession>A0A7C8IYZ5</accession>
<evidence type="ECO:0000256" key="3">
    <source>
        <dbReference type="ARBA" id="ARBA00022989"/>
    </source>
</evidence>
<proteinExistence type="predicted"/>
<feature type="compositionally biased region" description="Polar residues" evidence="5">
    <location>
        <begin position="648"/>
        <end position="660"/>
    </location>
</feature>
<dbReference type="SUPFAM" id="SSF50729">
    <property type="entry name" value="PH domain-like"/>
    <property type="match status" value="1"/>
</dbReference>
<evidence type="ECO:0000256" key="2">
    <source>
        <dbReference type="ARBA" id="ARBA00022692"/>
    </source>
</evidence>
<feature type="transmembrane region" description="Helical" evidence="6">
    <location>
        <begin position="1151"/>
        <end position="1169"/>
    </location>
</feature>
<dbReference type="InterPro" id="IPR042067">
    <property type="entry name" value="Sip3_PH"/>
</dbReference>
<dbReference type="Pfam" id="PF16746">
    <property type="entry name" value="BAR_3"/>
    <property type="match status" value="1"/>
</dbReference>
<evidence type="ECO:0000256" key="5">
    <source>
        <dbReference type="SAM" id="MobiDB-lite"/>
    </source>
</evidence>
<evidence type="ECO:0000256" key="6">
    <source>
        <dbReference type="SAM" id="Phobius"/>
    </source>
</evidence>
<dbReference type="InterPro" id="IPR011993">
    <property type="entry name" value="PH-like_dom_sf"/>
</dbReference>
<evidence type="ECO:0000256" key="1">
    <source>
        <dbReference type="ARBA" id="ARBA00004370"/>
    </source>
</evidence>
<dbReference type="PROSITE" id="PS50003">
    <property type="entry name" value="PH_DOMAIN"/>
    <property type="match status" value="1"/>
</dbReference>
<evidence type="ECO:0000256" key="4">
    <source>
        <dbReference type="ARBA" id="ARBA00023136"/>
    </source>
</evidence>
<keyword evidence="2 6" id="KW-0812">Transmembrane</keyword>
<feature type="compositionally biased region" description="Basic and acidic residues" evidence="5">
    <location>
        <begin position="612"/>
        <end position="622"/>
    </location>
</feature>
<feature type="domain" description="VASt" evidence="8">
    <location>
        <begin position="886"/>
        <end position="1069"/>
    </location>
</feature>
<keyword evidence="3 6" id="KW-1133">Transmembrane helix</keyword>
<dbReference type="Gene3D" id="2.30.29.30">
    <property type="entry name" value="Pleckstrin-homology domain (PH domain)/Phosphotyrosine-binding domain (PTB)"/>
    <property type="match status" value="1"/>
</dbReference>
<name>A0A7C8IYZ5_ORBOL</name>
<dbReference type="Gene3D" id="1.20.1270.60">
    <property type="entry name" value="Arfaptin homology (AH) domain/BAR domain"/>
    <property type="match status" value="1"/>
</dbReference>
<gene>
    <name evidence="9" type="primary">SIP3_1</name>
    <name evidence="9" type="ORF">TWF102_004458</name>
</gene>
<feature type="transmembrane region" description="Helical" evidence="6">
    <location>
        <begin position="1125"/>
        <end position="1144"/>
    </location>
</feature>
<comment type="subcellular location">
    <subcellularLocation>
        <location evidence="1">Membrane</location>
    </subcellularLocation>
</comment>
<dbReference type="SUPFAM" id="SSF103657">
    <property type="entry name" value="BAR/IMD domain-like"/>
    <property type="match status" value="1"/>
</dbReference>
<evidence type="ECO:0000259" key="7">
    <source>
        <dbReference type="PROSITE" id="PS50003"/>
    </source>
</evidence>
<dbReference type="InterPro" id="IPR027267">
    <property type="entry name" value="AH/BAR_dom_sf"/>
</dbReference>
<dbReference type="EMBL" id="WIQW01000200">
    <property type="protein sequence ID" value="KAF3077910.1"/>
    <property type="molecule type" value="Genomic_DNA"/>
</dbReference>
<dbReference type="PROSITE" id="PS51778">
    <property type="entry name" value="VAST"/>
    <property type="match status" value="1"/>
</dbReference>
<dbReference type="Pfam" id="PF00169">
    <property type="entry name" value="PH"/>
    <property type="match status" value="1"/>
</dbReference>
<comment type="caution">
    <text evidence="9">The sequence shown here is derived from an EMBL/GenBank/DDBJ whole genome shotgun (WGS) entry which is preliminary data.</text>
</comment>
<dbReference type="GO" id="GO:0016020">
    <property type="term" value="C:membrane"/>
    <property type="evidence" value="ECO:0007669"/>
    <property type="project" value="UniProtKB-SubCell"/>
</dbReference>
<feature type="region of interest" description="Disordered" evidence="5">
    <location>
        <begin position="612"/>
        <end position="672"/>
    </location>
</feature>
<dbReference type="GO" id="GO:0005737">
    <property type="term" value="C:cytoplasm"/>
    <property type="evidence" value="ECO:0007669"/>
    <property type="project" value="InterPro"/>
</dbReference>
<dbReference type="SMART" id="SM00233">
    <property type="entry name" value="PH"/>
    <property type="match status" value="1"/>
</dbReference>
<dbReference type="InterPro" id="IPR031968">
    <property type="entry name" value="VASt"/>
</dbReference>
<protein>
    <submittedName>
        <fullName evidence="9">SNF1-interacting protein, variant 3</fullName>
    </submittedName>
</protein>
<dbReference type="Proteomes" id="UP000475325">
    <property type="component" value="Unassembled WGS sequence"/>
</dbReference>
<keyword evidence="4 6" id="KW-0472">Membrane</keyword>
<sequence length="1342" mass="149913">MAIPLSLIPVNLKESALDSPTFRANVIHFCEQVDIVEKWLEGYIRSILKVVQELGGLEEALAATFSQSIPSSISESILDHDYSLLAIELLAEAGRDFWSIAIAYSKRMQPQMIEPLSEFLRNDIRQFKECKRVFEASQQRYDVLLQRYAGQSKGKEASALREDAFQLHESRKTYIRASFDFCVKAPELRAGLDRIITRVTTDLWREQVRYRKGFTLGVDRYESTMDRIRCWSDSMESSAKIFKQELALARKDMEEQARHITKPSRELDDYSSSTVPFLTTRGKESAAPTSRGSEAIEKQGWLFIRSATGKQGTRSIWVRRWCFVKDGIFGSLVLQGQGTKGSGVEETEKIGLLLCNVKPAFQEDRRFCFEIKTKDNSILLQAETQQELSTWLNVFEAAKQAAVLTSSGAAAAVSAFSISLPRAEFASAQMLRQDEIEKPTSLGISSSEQVSRVSADMGKRTPVAIDDMTSGSQTSRLGQILEIPSRKNTGSNPSQIGNDRKSMPGGGIQALISASHGVLPLNTVLQSTSNYTITSAPGLVSKGSNIPDGRTSLSLAPKTLVNLPMSTNLSKQALAASTTSDHTVTVPGGLMANSWGTSNWGLSSRYDEAINRQPDQSREKDNLAPSILPKSDTSGTAHSHRKAVSLDLDSQASSIPQAQHPSKHNYYPTNYPDELRQHDAQFRILFSGVPRDEIVLLVFRATWKPNDAQEFPGRAFVTSTAMYFYSHYLGLVLVNQIRLQFITEVQVTPGNTSDLIRLHLREVEELGSLSGEDISVTTFLEPIWVLQRRLRYLVNLTAMEKQTSLYEIMDNLTHMDNDPQQSPTSDSWEEISLGEGLEDVSSKSNPTSHGNRSMRQIVEQVTGIQAGSGQTQVLTTSPYTFVPPANTVNVFSQTFPISAKSLFCLLFGDRSKVFNLLYSKRRSSEILLSPWVVDGDNRGKRTLYYTNKHGWFLLHLETLIGTTLANFKKGSSLNDFQTIHALEENRYYTVFDEKYPWMIPSAKALTLVTTIVITQVSKSSSNISLWINIEWLKEPLMWRDAVGNLAWQILQEDAQDLASIISNEVHILGAGAKLFKIVSQYGQVTINGDSMNFAAPESVLYIPPSSAMLETTYNEFFVRYLTARVYNFTGTILHGLSVAFTGVFRSLRLNLILLGVLGISVLLNLVVSVSTAKEFWHSRAALSYVENVGVVPSSTMKRSITLQELELATQFNAPRFHAKNGQCFQKFLNAHAFADDMETGSQNQAAFSSKLELARRKLGMYRHDILVTLSLINSLEKSVLMSEWELWVWRERSRCRQARTALRNSTIFGDRTQNDKSVSIEAYCRSCDALVAIDRANKNNSG</sequence>
<dbReference type="CDD" id="cd13280">
    <property type="entry name" value="PH_SIP3"/>
    <property type="match status" value="1"/>
</dbReference>
<dbReference type="Pfam" id="PF16016">
    <property type="entry name" value="VASt"/>
    <property type="match status" value="1"/>
</dbReference>
<reference evidence="9 10" key="1">
    <citation type="submission" date="2019-06" db="EMBL/GenBank/DDBJ databases">
        <authorList>
            <person name="Palmer J.M."/>
        </authorList>
    </citation>
    <scope>NUCLEOTIDE SEQUENCE [LARGE SCALE GENOMIC DNA]</scope>
    <source>
        <strain evidence="9 10">TWF102</strain>
    </source>
</reference>
<organism evidence="9 10">
    <name type="scientific">Orbilia oligospora</name>
    <name type="common">Nematode-trapping fungus</name>
    <name type="synonym">Arthrobotrys oligospora</name>
    <dbReference type="NCBI Taxonomy" id="2813651"/>
    <lineage>
        <taxon>Eukaryota</taxon>
        <taxon>Fungi</taxon>
        <taxon>Dikarya</taxon>
        <taxon>Ascomycota</taxon>
        <taxon>Pezizomycotina</taxon>
        <taxon>Orbiliomycetes</taxon>
        <taxon>Orbiliales</taxon>
        <taxon>Orbiliaceae</taxon>
        <taxon>Orbilia</taxon>
    </lineage>
</organism>
<evidence type="ECO:0000313" key="10">
    <source>
        <dbReference type="Proteomes" id="UP000475325"/>
    </source>
</evidence>
<feature type="domain" description="PH" evidence="7">
    <location>
        <begin position="295"/>
        <end position="400"/>
    </location>
</feature>
<dbReference type="PANTHER" id="PTHR14248">
    <property type="entry name" value="CYCLIN Y, ISOFORM A"/>
    <property type="match status" value="1"/>
</dbReference>
<evidence type="ECO:0000313" key="9">
    <source>
        <dbReference type="EMBL" id="KAF3077910.1"/>
    </source>
</evidence>
<dbReference type="InterPro" id="IPR004148">
    <property type="entry name" value="BAR_dom"/>
</dbReference>
<evidence type="ECO:0000259" key="8">
    <source>
        <dbReference type="PROSITE" id="PS51778"/>
    </source>
</evidence>